<organism evidence="1 2">
    <name type="scientific">Allohahella marinimesophila</name>
    <dbReference type="NCBI Taxonomy" id="1054972"/>
    <lineage>
        <taxon>Bacteria</taxon>
        <taxon>Pseudomonadati</taxon>
        <taxon>Pseudomonadota</taxon>
        <taxon>Gammaproteobacteria</taxon>
        <taxon>Oceanospirillales</taxon>
        <taxon>Hahellaceae</taxon>
        <taxon>Allohahella</taxon>
    </lineage>
</organism>
<dbReference type="Proteomes" id="UP001501337">
    <property type="component" value="Unassembled WGS sequence"/>
</dbReference>
<name>A0ABP7PYW9_9GAMM</name>
<dbReference type="EMBL" id="BAABBO010000017">
    <property type="protein sequence ID" value="GAA3973694.1"/>
    <property type="molecule type" value="Genomic_DNA"/>
</dbReference>
<keyword evidence="2" id="KW-1185">Reference proteome</keyword>
<protein>
    <submittedName>
        <fullName evidence="1">Uncharacterized protein</fullName>
    </submittedName>
</protein>
<gene>
    <name evidence="1" type="ORF">GCM10022278_33510</name>
</gene>
<evidence type="ECO:0000313" key="1">
    <source>
        <dbReference type="EMBL" id="GAA3973694.1"/>
    </source>
</evidence>
<reference evidence="2" key="1">
    <citation type="journal article" date="2019" name="Int. J. Syst. Evol. Microbiol.">
        <title>The Global Catalogue of Microorganisms (GCM) 10K type strain sequencing project: providing services to taxonomists for standard genome sequencing and annotation.</title>
        <authorList>
            <consortium name="The Broad Institute Genomics Platform"/>
            <consortium name="The Broad Institute Genome Sequencing Center for Infectious Disease"/>
            <person name="Wu L."/>
            <person name="Ma J."/>
        </authorList>
    </citation>
    <scope>NUCLEOTIDE SEQUENCE [LARGE SCALE GENOMIC DNA]</scope>
    <source>
        <strain evidence="2">JCM 17555</strain>
    </source>
</reference>
<comment type="caution">
    <text evidence="1">The sequence shown here is derived from an EMBL/GenBank/DDBJ whole genome shotgun (WGS) entry which is preliminary data.</text>
</comment>
<accession>A0ABP7PYW9</accession>
<proteinExistence type="predicted"/>
<sequence>MSSKLRFSFIWVPHSLGGHTAAPYEGMRTTIRWQRYLDEHLQCARDVQWENITFGSESSLGSAVCRLATDEPLPDEWLKEGQLIEMLSGFRVLAVGRVAQEVP</sequence>
<evidence type="ECO:0000313" key="2">
    <source>
        <dbReference type="Proteomes" id="UP001501337"/>
    </source>
</evidence>